<dbReference type="CDD" id="cd00077">
    <property type="entry name" value="HDc"/>
    <property type="match status" value="1"/>
</dbReference>
<dbReference type="GO" id="GO:0000160">
    <property type="term" value="P:phosphorelay signal transduction system"/>
    <property type="evidence" value="ECO:0007669"/>
    <property type="project" value="InterPro"/>
</dbReference>
<evidence type="ECO:0000313" key="5">
    <source>
        <dbReference type="EMBL" id="CAJ0680820.1"/>
    </source>
</evidence>
<reference evidence="5 8" key="1">
    <citation type="submission" date="2023-07" db="EMBL/GenBank/DDBJ databases">
        <authorList>
            <person name="Peeters C."/>
        </authorList>
    </citation>
    <scope>NUCLEOTIDE SEQUENCE</scope>
    <source>
        <strain evidence="6 8">R-77569</strain>
        <strain evidence="5">R-77591</strain>
    </source>
</reference>
<gene>
    <name evidence="5" type="primary">rssB_1</name>
    <name evidence="6" type="ORF">R77569_01484</name>
    <name evidence="5" type="ORF">R77591_01033</name>
</gene>
<dbReference type="InterPro" id="IPR037522">
    <property type="entry name" value="HD_GYP_dom"/>
</dbReference>
<dbReference type="Gene3D" id="3.40.50.2300">
    <property type="match status" value="1"/>
</dbReference>
<keyword evidence="1" id="KW-0597">Phosphoprotein</keyword>
<feature type="domain" description="Response regulatory" evidence="3">
    <location>
        <begin position="41"/>
        <end position="156"/>
    </location>
</feature>
<proteinExistence type="predicted"/>
<comment type="caution">
    <text evidence="5">The sequence shown here is derived from an EMBL/GenBank/DDBJ whole genome shotgun (WGS) entry which is preliminary data.</text>
</comment>
<protein>
    <submittedName>
        <fullName evidence="5">Regulator of RpoS</fullName>
    </submittedName>
</protein>
<feature type="compositionally biased region" description="Low complexity" evidence="2">
    <location>
        <begin position="9"/>
        <end position="31"/>
    </location>
</feature>
<dbReference type="InterPro" id="IPR001789">
    <property type="entry name" value="Sig_transdc_resp-reg_receiver"/>
</dbReference>
<dbReference type="Pfam" id="PF00072">
    <property type="entry name" value="Response_reg"/>
    <property type="match status" value="1"/>
</dbReference>
<dbReference type="SUPFAM" id="SSF109604">
    <property type="entry name" value="HD-domain/PDEase-like"/>
    <property type="match status" value="1"/>
</dbReference>
<dbReference type="Proteomes" id="UP001190002">
    <property type="component" value="Unassembled WGS sequence"/>
</dbReference>
<dbReference type="AlphaFoldDB" id="A0AAD2EIA0"/>
<accession>A0AAD2EIA0</accession>
<evidence type="ECO:0000259" key="4">
    <source>
        <dbReference type="PROSITE" id="PS51832"/>
    </source>
</evidence>
<evidence type="ECO:0000313" key="7">
    <source>
        <dbReference type="Proteomes" id="UP001190002"/>
    </source>
</evidence>
<dbReference type="SUPFAM" id="SSF52172">
    <property type="entry name" value="CheY-like"/>
    <property type="match status" value="1"/>
</dbReference>
<dbReference type="EMBL" id="CAUDKV010000005">
    <property type="protein sequence ID" value="CAJ0861986.1"/>
    <property type="molecule type" value="Genomic_DNA"/>
</dbReference>
<dbReference type="CDD" id="cd17569">
    <property type="entry name" value="REC_HupR-like"/>
    <property type="match status" value="1"/>
</dbReference>
<evidence type="ECO:0000313" key="6">
    <source>
        <dbReference type="EMBL" id="CAJ0861986.1"/>
    </source>
</evidence>
<dbReference type="Proteomes" id="UP001190452">
    <property type="component" value="Unassembled WGS sequence"/>
</dbReference>
<dbReference type="PROSITE" id="PS51832">
    <property type="entry name" value="HD_GYP"/>
    <property type="match status" value="1"/>
</dbReference>
<keyword evidence="8" id="KW-1185">Reference proteome</keyword>
<dbReference type="SMART" id="SM00448">
    <property type="entry name" value="REC"/>
    <property type="match status" value="1"/>
</dbReference>
<feature type="region of interest" description="Disordered" evidence="2">
    <location>
        <begin position="1"/>
        <end position="31"/>
    </location>
</feature>
<organism evidence="5 7">
    <name type="scientific">Ralstonia mannitolilytica</name>
    <dbReference type="NCBI Taxonomy" id="105219"/>
    <lineage>
        <taxon>Bacteria</taxon>
        <taxon>Pseudomonadati</taxon>
        <taxon>Pseudomonadota</taxon>
        <taxon>Betaproteobacteria</taxon>
        <taxon>Burkholderiales</taxon>
        <taxon>Burkholderiaceae</taxon>
        <taxon>Ralstonia</taxon>
    </lineage>
</organism>
<dbReference type="InterPro" id="IPR052020">
    <property type="entry name" value="Cyclic_di-GMP/3'3'-cGAMP_PDE"/>
</dbReference>
<dbReference type="InterPro" id="IPR011006">
    <property type="entry name" value="CheY-like_superfamily"/>
</dbReference>
<dbReference type="GO" id="GO:0008081">
    <property type="term" value="F:phosphoric diester hydrolase activity"/>
    <property type="evidence" value="ECO:0007669"/>
    <property type="project" value="UniProtKB-ARBA"/>
</dbReference>
<evidence type="ECO:0000256" key="2">
    <source>
        <dbReference type="SAM" id="MobiDB-lite"/>
    </source>
</evidence>
<dbReference type="PROSITE" id="PS50110">
    <property type="entry name" value="RESPONSE_REGULATORY"/>
    <property type="match status" value="1"/>
</dbReference>
<feature type="modified residue" description="4-aspartylphosphate" evidence="1">
    <location>
        <position position="90"/>
    </location>
</feature>
<evidence type="ECO:0000256" key="1">
    <source>
        <dbReference type="PROSITE-ProRule" id="PRU00169"/>
    </source>
</evidence>
<evidence type="ECO:0000259" key="3">
    <source>
        <dbReference type="PROSITE" id="PS50110"/>
    </source>
</evidence>
<feature type="domain" description="HD-GYP" evidence="4">
    <location>
        <begin position="211"/>
        <end position="407"/>
    </location>
</feature>
<dbReference type="EMBL" id="CATVXE010000003">
    <property type="protein sequence ID" value="CAJ0680820.1"/>
    <property type="molecule type" value="Genomic_DNA"/>
</dbReference>
<dbReference type="PANTHER" id="PTHR45228">
    <property type="entry name" value="CYCLIC DI-GMP PHOSPHODIESTERASE TM_0186-RELATED"/>
    <property type="match status" value="1"/>
</dbReference>
<evidence type="ECO:0000313" key="8">
    <source>
        <dbReference type="Proteomes" id="UP001190452"/>
    </source>
</evidence>
<name>A0AAD2EIA0_9RALS</name>
<dbReference type="Pfam" id="PF13487">
    <property type="entry name" value="HD_5"/>
    <property type="match status" value="1"/>
</dbReference>
<sequence length="482" mass="52830">MLAYEEDTAQTTTPGTAPGPAETAQPVPATSDATSAAATPLILLVDDEAGVLASLRRLLRPTGYRVITAESGAAALEMLAVYPVDLIISDMRMPGMSGAEFLACARERYPDVMRILLTGYSEIDSAVRAINEGGVYRYLNKPWDDQDLLLTVRHAVEQRTLAREAQRLSELTRQQNDMLQRLNAGLETQVQARTEEIRQTVMFLEGAQRDLKTNFTNMVQVCASMIEMRCGAMARQSLRVADLARRIAIECGLTGLQVQDSFHAGLLHGIGKLSLPDALLSTSLDRLSAEQAQQFYQHPLRAQMVLTPVPQLEHVAQIIRHQYERFNGRGTPDRLAGPAIPIGARIVAVARDFEGLMSGEIVKQRTSPDQAMEMIKAQSGLRYDPDVVVRFVAVLKQQGEVMPVRQITSAELREGMRLADDLLTRRGVLLITRDSVVSAHQVHQIKHFEAHEDMPFAILVYAEAARASGGPTAMAPGASDAA</sequence>
<dbReference type="RefSeq" id="WP_222327912.1">
    <property type="nucleotide sequence ID" value="NZ_CATVXE010000003.1"/>
</dbReference>
<dbReference type="Gene3D" id="1.10.3210.10">
    <property type="entry name" value="Hypothetical protein af1432"/>
    <property type="match status" value="1"/>
</dbReference>
<dbReference type="PANTHER" id="PTHR45228:SF8">
    <property type="entry name" value="TWO-COMPONENT RESPONSE REGULATOR-RELATED"/>
    <property type="match status" value="1"/>
</dbReference>
<dbReference type="InterPro" id="IPR003607">
    <property type="entry name" value="HD/PDEase_dom"/>
</dbReference>